<keyword evidence="5" id="KW-1185">Reference proteome</keyword>
<feature type="domain" description="PA14" evidence="3">
    <location>
        <begin position="224"/>
        <end position="349"/>
    </location>
</feature>
<dbReference type="PANTHER" id="PTHR33734">
    <property type="entry name" value="LYSM DOMAIN-CONTAINING GPI-ANCHORED PROTEIN 2"/>
    <property type="match status" value="1"/>
</dbReference>
<accession>A0A540VCI6</accession>
<dbReference type="Gene3D" id="3.90.182.10">
    <property type="entry name" value="Toxin - Anthrax Protective Antigen,domain 1"/>
    <property type="match status" value="1"/>
</dbReference>
<evidence type="ECO:0000259" key="3">
    <source>
        <dbReference type="PROSITE" id="PS51820"/>
    </source>
</evidence>
<feature type="compositionally biased region" description="Basic and acidic residues" evidence="1">
    <location>
        <begin position="204"/>
        <end position="216"/>
    </location>
</feature>
<comment type="caution">
    <text evidence="4">The sequence shown here is derived from an EMBL/GenBank/DDBJ whole genome shotgun (WGS) entry which is preliminary data.</text>
</comment>
<dbReference type="OrthoDB" id="9815002at2"/>
<dbReference type="SUPFAM" id="SSF54106">
    <property type="entry name" value="LysM domain"/>
    <property type="match status" value="2"/>
</dbReference>
<feature type="region of interest" description="Disordered" evidence="1">
    <location>
        <begin position="190"/>
        <end position="226"/>
    </location>
</feature>
<evidence type="ECO:0000313" key="5">
    <source>
        <dbReference type="Proteomes" id="UP000317371"/>
    </source>
</evidence>
<dbReference type="SMART" id="SM00257">
    <property type="entry name" value="LysM"/>
    <property type="match status" value="2"/>
</dbReference>
<sequence>MGKTDRAGRRWRRGLASIALALALLMVAWPGAALAGRDEVRHYTVRPGDTLSEIALWFDVSVGALMQANGLRNPNHIYTGQVLVIPGAWHDDMDMGQKCVDYHTVRRNQTLSAIAAYYGIDPYDLARANGIYNLNQIYSGQKLCIPGRGKGEMKPPMGGTGGPVQAMPMKPPPMGMPMETMPPMDPPMKKPMDRPMDSMPPMDARPDRPEMKRPPEKPMQGPPPKETPWHGVYYRGKYFEEVAFEREDPEIRFYWGTGSPGEGLPENYFSVKWERIAFFPPGTYRFFATADDGVRVFVDGQLIIDGWHIQPATEYQADIQLQGGYHKVQVDYFEESNEATIRVHWEARR</sequence>
<evidence type="ECO:0000259" key="2">
    <source>
        <dbReference type="PROSITE" id="PS51782"/>
    </source>
</evidence>
<dbReference type="InterPro" id="IPR011658">
    <property type="entry name" value="PA14_dom"/>
</dbReference>
<dbReference type="AlphaFoldDB" id="A0A540VCI6"/>
<protein>
    <submittedName>
        <fullName evidence="4">LysM peptidoglycan-binding domain-containing protein</fullName>
    </submittedName>
</protein>
<proteinExistence type="predicted"/>
<dbReference type="EMBL" id="VIGC01000023">
    <property type="protein sequence ID" value="TQE94480.1"/>
    <property type="molecule type" value="Genomic_DNA"/>
</dbReference>
<organism evidence="4 5">
    <name type="scientific">Litorilinea aerophila</name>
    <dbReference type="NCBI Taxonomy" id="1204385"/>
    <lineage>
        <taxon>Bacteria</taxon>
        <taxon>Bacillati</taxon>
        <taxon>Chloroflexota</taxon>
        <taxon>Caldilineae</taxon>
        <taxon>Caldilineales</taxon>
        <taxon>Caldilineaceae</taxon>
        <taxon>Litorilinea</taxon>
    </lineage>
</organism>
<evidence type="ECO:0000313" key="4">
    <source>
        <dbReference type="EMBL" id="TQE94480.1"/>
    </source>
</evidence>
<dbReference type="SMART" id="SM00758">
    <property type="entry name" value="PA14"/>
    <property type="match status" value="1"/>
</dbReference>
<dbReference type="PROSITE" id="PS51782">
    <property type="entry name" value="LYSM"/>
    <property type="match status" value="2"/>
</dbReference>
<dbReference type="PANTHER" id="PTHR33734:SF22">
    <property type="entry name" value="MEMBRANE-BOUND LYTIC MUREIN TRANSGLYCOSYLASE D"/>
    <property type="match status" value="1"/>
</dbReference>
<gene>
    <name evidence="4" type="ORF">FKZ61_16360</name>
</gene>
<dbReference type="InterPro" id="IPR036779">
    <property type="entry name" value="LysM_dom_sf"/>
</dbReference>
<evidence type="ECO:0000256" key="1">
    <source>
        <dbReference type="SAM" id="MobiDB-lite"/>
    </source>
</evidence>
<dbReference type="Pfam" id="PF01476">
    <property type="entry name" value="LysM"/>
    <property type="match status" value="2"/>
</dbReference>
<dbReference type="SUPFAM" id="SSF56988">
    <property type="entry name" value="Anthrax protective antigen"/>
    <property type="match status" value="1"/>
</dbReference>
<feature type="domain" description="LysM" evidence="2">
    <location>
        <begin position="41"/>
        <end position="85"/>
    </location>
</feature>
<dbReference type="RefSeq" id="WP_141611227.1">
    <property type="nucleotide sequence ID" value="NZ_VIGC02000023.1"/>
</dbReference>
<dbReference type="Pfam" id="PF07691">
    <property type="entry name" value="PA14"/>
    <property type="match status" value="1"/>
</dbReference>
<dbReference type="PROSITE" id="PS51820">
    <property type="entry name" value="PA14"/>
    <property type="match status" value="1"/>
</dbReference>
<feature type="domain" description="LysM" evidence="2">
    <location>
        <begin position="101"/>
        <end position="145"/>
    </location>
</feature>
<dbReference type="Gene3D" id="3.10.350.10">
    <property type="entry name" value="LysM domain"/>
    <property type="match status" value="2"/>
</dbReference>
<dbReference type="InterPro" id="IPR018392">
    <property type="entry name" value="LysM"/>
</dbReference>
<dbReference type="CDD" id="cd00118">
    <property type="entry name" value="LysM"/>
    <property type="match status" value="2"/>
</dbReference>
<name>A0A540VCI6_9CHLR</name>
<dbReference type="InParanoid" id="A0A540VCI6"/>
<dbReference type="Proteomes" id="UP000317371">
    <property type="component" value="Unassembled WGS sequence"/>
</dbReference>
<dbReference type="GO" id="GO:0008932">
    <property type="term" value="F:lytic endotransglycosylase activity"/>
    <property type="evidence" value="ECO:0007669"/>
    <property type="project" value="TreeGrafter"/>
</dbReference>
<dbReference type="InterPro" id="IPR037524">
    <property type="entry name" value="PA14/GLEYA"/>
</dbReference>
<reference evidence="4 5" key="1">
    <citation type="submission" date="2019-06" db="EMBL/GenBank/DDBJ databases">
        <title>Genome sequence of Litorilinea aerophila BAA-2444.</title>
        <authorList>
            <person name="Maclea K.S."/>
            <person name="Maurais E.G."/>
            <person name="Iannazzi L.C."/>
        </authorList>
    </citation>
    <scope>NUCLEOTIDE SEQUENCE [LARGE SCALE GENOMIC DNA]</scope>
    <source>
        <strain evidence="4 5">ATCC BAA-2444</strain>
    </source>
</reference>